<reference evidence="8 9" key="1">
    <citation type="journal article" date="2015" name="Genome Announc.">
        <title>Expanding the biotechnology potential of lactobacilli through comparative genomics of 213 strains and associated genera.</title>
        <authorList>
            <person name="Sun Z."/>
            <person name="Harris H.M."/>
            <person name="McCann A."/>
            <person name="Guo C."/>
            <person name="Argimon S."/>
            <person name="Zhang W."/>
            <person name="Yang X."/>
            <person name="Jeffery I.B."/>
            <person name="Cooney J.C."/>
            <person name="Kagawa T.F."/>
            <person name="Liu W."/>
            <person name="Song Y."/>
            <person name="Salvetti E."/>
            <person name="Wrobel A."/>
            <person name="Rasinkangas P."/>
            <person name="Parkhill J."/>
            <person name="Rea M.C."/>
            <person name="O'Sullivan O."/>
            <person name="Ritari J."/>
            <person name="Douillard F.P."/>
            <person name="Paul Ross R."/>
            <person name="Yang R."/>
            <person name="Briner A.E."/>
            <person name="Felis G.E."/>
            <person name="de Vos W.M."/>
            <person name="Barrangou R."/>
            <person name="Klaenhammer T.R."/>
            <person name="Caufield P.W."/>
            <person name="Cui Y."/>
            <person name="Zhang H."/>
            <person name="O'Toole P.W."/>
        </authorList>
    </citation>
    <scope>NUCLEOTIDE SEQUENCE [LARGE SCALE GENOMIC DNA]</scope>
    <source>
        <strain evidence="8 9">DSM 13343</strain>
    </source>
</reference>
<feature type="domain" description="Rod shape-determining protein MreC beta-barrel core" evidence="7">
    <location>
        <begin position="126"/>
        <end position="279"/>
    </location>
</feature>
<dbReference type="Gene3D" id="2.40.10.340">
    <property type="entry name" value="Rod shape-determining protein MreC, domain 1"/>
    <property type="match status" value="1"/>
</dbReference>
<keyword evidence="6" id="KW-0175">Coiled coil</keyword>
<name>A0A0R1QP89_9LACO</name>
<dbReference type="NCBIfam" id="TIGR00219">
    <property type="entry name" value="mreC"/>
    <property type="match status" value="1"/>
</dbReference>
<dbReference type="Pfam" id="PF04085">
    <property type="entry name" value="MreC"/>
    <property type="match status" value="1"/>
</dbReference>
<dbReference type="Gene3D" id="2.40.10.350">
    <property type="entry name" value="Rod shape-determining protein MreC, domain 2"/>
    <property type="match status" value="1"/>
</dbReference>
<dbReference type="PANTHER" id="PTHR34138:SF1">
    <property type="entry name" value="CELL SHAPE-DETERMINING PROTEIN MREC"/>
    <property type="match status" value="1"/>
</dbReference>
<dbReference type="InterPro" id="IPR042175">
    <property type="entry name" value="Cell/Rod_MreC_2"/>
</dbReference>
<protein>
    <recommendedName>
        <fullName evidence="2 5">Cell shape-determining protein MreC</fullName>
    </recommendedName>
    <alternativeName>
        <fullName evidence="4 5">Cell shape protein MreC</fullName>
    </alternativeName>
</protein>
<evidence type="ECO:0000256" key="6">
    <source>
        <dbReference type="SAM" id="Coils"/>
    </source>
</evidence>
<comment type="similarity">
    <text evidence="1 5">Belongs to the MreC family.</text>
</comment>
<dbReference type="AlphaFoldDB" id="A0A0R1QP89"/>
<organism evidence="8 9">
    <name type="scientific">Lacticaseibacillus manihotivorans DSM 13343 = JCM 12514</name>
    <dbReference type="NCBI Taxonomy" id="1423769"/>
    <lineage>
        <taxon>Bacteria</taxon>
        <taxon>Bacillati</taxon>
        <taxon>Bacillota</taxon>
        <taxon>Bacilli</taxon>
        <taxon>Lactobacillales</taxon>
        <taxon>Lactobacillaceae</taxon>
        <taxon>Lacticaseibacillus</taxon>
    </lineage>
</organism>
<evidence type="ECO:0000259" key="7">
    <source>
        <dbReference type="Pfam" id="PF04085"/>
    </source>
</evidence>
<evidence type="ECO:0000313" key="8">
    <source>
        <dbReference type="EMBL" id="KRL43858.1"/>
    </source>
</evidence>
<dbReference type="GO" id="GO:0005886">
    <property type="term" value="C:plasma membrane"/>
    <property type="evidence" value="ECO:0007669"/>
    <property type="project" value="TreeGrafter"/>
</dbReference>
<feature type="coiled-coil region" evidence="6">
    <location>
        <begin position="72"/>
        <end position="109"/>
    </location>
</feature>
<dbReference type="OrthoDB" id="9792313at2"/>
<gene>
    <name evidence="8" type="ORF">FD01_GL001552</name>
</gene>
<dbReference type="InterPro" id="IPR042177">
    <property type="entry name" value="Cell/Rod_1"/>
</dbReference>
<dbReference type="RefSeq" id="WP_056964181.1">
    <property type="nucleotide sequence ID" value="NZ_AZEU01000179.1"/>
</dbReference>
<evidence type="ECO:0000256" key="4">
    <source>
        <dbReference type="ARBA" id="ARBA00032089"/>
    </source>
</evidence>
<dbReference type="GO" id="GO:0008360">
    <property type="term" value="P:regulation of cell shape"/>
    <property type="evidence" value="ECO:0007669"/>
    <property type="project" value="UniProtKB-KW"/>
</dbReference>
<dbReference type="InterPro" id="IPR007221">
    <property type="entry name" value="MreC"/>
</dbReference>
<keyword evidence="9" id="KW-1185">Reference proteome</keyword>
<keyword evidence="3 5" id="KW-0133">Cell shape</keyword>
<evidence type="ECO:0000256" key="3">
    <source>
        <dbReference type="ARBA" id="ARBA00022960"/>
    </source>
</evidence>
<evidence type="ECO:0000256" key="5">
    <source>
        <dbReference type="PIRNR" id="PIRNR038471"/>
    </source>
</evidence>
<dbReference type="PATRIC" id="fig|1423769.4.peg.1662"/>
<accession>A0A0R1QP89</accession>
<dbReference type="EMBL" id="AZEU01000179">
    <property type="protein sequence ID" value="KRL43858.1"/>
    <property type="molecule type" value="Genomic_DNA"/>
</dbReference>
<sequence length="286" mass="30527">MNKFFSNKKLIVVMVAILLSLGMISFSVAVRDKKSTPPVIQQVGNDVVGIGARIVSAPAQWVKGGLDDISDLMNAYSENKSLKAQIEDLAQTKVQNQTLRTENKALKKQLKLDGTLTDYDQISASVMLRSPSDWRNMVTINKGSGAGVKKNMPVMSGSGVVGRIVEVNKTNAKVEMLSTDNKAADHFAAQITTKSGDTINGVITGYQAKTGYLILGQLNTDKNIKKGQQVVTSGLGGATPKGLLLGTVETIKKDDYGLANTVYLKPAANLDDLSVVTVIARTIASN</sequence>
<comment type="caution">
    <text evidence="8">The sequence shown here is derived from an EMBL/GenBank/DDBJ whole genome shotgun (WGS) entry which is preliminary data.</text>
</comment>
<evidence type="ECO:0000256" key="1">
    <source>
        <dbReference type="ARBA" id="ARBA00009369"/>
    </source>
</evidence>
<dbReference type="PANTHER" id="PTHR34138">
    <property type="entry name" value="CELL SHAPE-DETERMINING PROTEIN MREC"/>
    <property type="match status" value="1"/>
</dbReference>
<evidence type="ECO:0000256" key="2">
    <source>
        <dbReference type="ARBA" id="ARBA00013855"/>
    </source>
</evidence>
<dbReference type="PIRSF" id="PIRSF038471">
    <property type="entry name" value="MreC"/>
    <property type="match status" value="1"/>
</dbReference>
<proteinExistence type="inferred from homology"/>
<dbReference type="InterPro" id="IPR055342">
    <property type="entry name" value="MreC_beta-barrel_core"/>
</dbReference>
<dbReference type="Proteomes" id="UP000051790">
    <property type="component" value="Unassembled WGS sequence"/>
</dbReference>
<evidence type="ECO:0000313" key="9">
    <source>
        <dbReference type="Proteomes" id="UP000051790"/>
    </source>
</evidence>
<comment type="function">
    <text evidence="5">Involved in formation and maintenance of cell shape.</text>
</comment>